<feature type="compositionally biased region" description="Basic and acidic residues" evidence="1">
    <location>
        <begin position="107"/>
        <end position="127"/>
    </location>
</feature>
<evidence type="ECO:0000256" key="1">
    <source>
        <dbReference type="SAM" id="MobiDB-lite"/>
    </source>
</evidence>
<feature type="region of interest" description="Disordered" evidence="1">
    <location>
        <begin position="218"/>
        <end position="267"/>
    </location>
</feature>
<dbReference type="PANTHER" id="PTHR36332:SF1">
    <property type="entry name" value="STRESS RESPONSE PROTEIN"/>
    <property type="match status" value="1"/>
</dbReference>
<gene>
    <name evidence="2" type="ORF">Cni_G01206</name>
</gene>
<sequence length="267" mass="29921">MIKRRFYKQEHGDKDVDSSSSGSSSDSDSDVKSDEELEMREEDVVEEEAWDIGGSKFVDNEDEVQEQHPASSGSGYESEDSSVNEVEGDLSGLLANEDDVAESVGDNPKDGHPNASAKTKEIGKAKSGDGSVDMNDTIQSDFVNYILKHKSVFKCRLCPRIVCLSEDTVKTHLKSKRHTRSKKLLGEGRLKLMLNSDGEIEEDQETHSERHARTLALAEEMNALKKKDSGRQRQSRRRKKKLRSRSSKGNPEKPREKPEKKRQKTGA</sequence>
<feature type="compositionally biased region" description="Acidic residues" evidence="1">
    <location>
        <begin position="35"/>
        <end position="50"/>
    </location>
</feature>
<dbReference type="PANTHER" id="PTHR36332">
    <property type="entry name" value="STRESS RESPONSE PROTEIN"/>
    <property type="match status" value="1"/>
</dbReference>
<feature type="compositionally biased region" description="Acidic residues" evidence="1">
    <location>
        <begin position="77"/>
        <end position="88"/>
    </location>
</feature>
<dbReference type="AlphaFoldDB" id="A0AAQ3Q0Q8"/>
<feature type="compositionally biased region" description="Basic residues" evidence="1">
    <location>
        <begin position="233"/>
        <end position="246"/>
    </location>
</feature>
<evidence type="ECO:0000313" key="3">
    <source>
        <dbReference type="Proteomes" id="UP001327560"/>
    </source>
</evidence>
<evidence type="ECO:0000313" key="2">
    <source>
        <dbReference type="EMBL" id="WOK92515.1"/>
    </source>
</evidence>
<protein>
    <submittedName>
        <fullName evidence="2">Uncharacterized protein</fullName>
    </submittedName>
</protein>
<accession>A0AAQ3Q0Q8</accession>
<keyword evidence="3" id="KW-1185">Reference proteome</keyword>
<proteinExistence type="predicted"/>
<feature type="compositionally biased region" description="Basic and acidic residues" evidence="1">
    <location>
        <begin position="250"/>
        <end position="259"/>
    </location>
</feature>
<dbReference type="EMBL" id="CP136890">
    <property type="protein sequence ID" value="WOK92515.1"/>
    <property type="molecule type" value="Genomic_DNA"/>
</dbReference>
<name>A0AAQ3Q0Q8_9LILI</name>
<organism evidence="2 3">
    <name type="scientific">Canna indica</name>
    <name type="common">Indian-shot</name>
    <dbReference type="NCBI Taxonomy" id="4628"/>
    <lineage>
        <taxon>Eukaryota</taxon>
        <taxon>Viridiplantae</taxon>
        <taxon>Streptophyta</taxon>
        <taxon>Embryophyta</taxon>
        <taxon>Tracheophyta</taxon>
        <taxon>Spermatophyta</taxon>
        <taxon>Magnoliopsida</taxon>
        <taxon>Liliopsida</taxon>
        <taxon>Zingiberales</taxon>
        <taxon>Cannaceae</taxon>
        <taxon>Canna</taxon>
    </lineage>
</organism>
<dbReference type="Proteomes" id="UP001327560">
    <property type="component" value="Chromosome 1"/>
</dbReference>
<feature type="compositionally biased region" description="Basic and acidic residues" evidence="1">
    <location>
        <begin position="222"/>
        <end position="231"/>
    </location>
</feature>
<reference evidence="2 3" key="1">
    <citation type="submission" date="2023-10" db="EMBL/GenBank/DDBJ databases">
        <title>Chromosome-scale genome assembly provides insights into flower coloration mechanisms of Canna indica.</title>
        <authorList>
            <person name="Li C."/>
        </authorList>
    </citation>
    <scope>NUCLEOTIDE SEQUENCE [LARGE SCALE GENOMIC DNA]</scope>
    <source>
        <tissue evidence="2">Flower</tissue>
    </source>
</reference>
<feature type="region of interest" description="Disordered" evidence="1">
    <location>
        <begin position="1"/>
        <end position="132"/>
    </location>
</feature>
<feature type="compositionally biased region" description="Basic and acidic residues" evidence="1">
    <location>
        <begin position="7"/>
        <end position="17"/>
    </location>
</feature>